<dbReference type="SUPFAM" id="SSF53448">
    <property type="entry name" value="Nucleotide-diphospho-sugar transferases"/>
    <property type="match status" value="1"/>
</dbReference>
<dbReference type="Pfam" id="PF00535">
    <property type="entry name" value="Glycos_transf_2"/>
    <property type="match status" value="1"/>
</dbReference>
<dbReference type="PANTHER" id="PTHR43685:SF2">
    <property type="entry name" value="GLYCOSYLTRANSFERASE 2-LIKE DOMAIN-CONTAINING PROTEIN"/>
    <property type="match status" value="1"/>
</dbReference>
<reference evidence="3" key="2">
    <citation type="submission" date="2018-06" db="EMBL/GenBank/DDBJ databases">
        <title>Serratia marcescens genome sequencing and assembly.</title>
        <authorList>
            <person name="Martins R.C."/>
            <person name="Perdigao-Neto L.V."/>
            <person name="Costa S.F."/>
            <person name="Levin A.S.S."/>
        </authorList>
    </citation>
    <scope>NUCLEOTIDE SEQUENCE [LARGE SCALE GENOMIC DNA]</scope>
    <source>
        <strain evidence="3">1283</strain>
    </source>
</reference>
<dbReference type="EMBL" id="QJQB01000410">
    <property type="protein sequence ID" value="PYA64394.1"/>
    <property type="molecule type" value="Genomic_DNA"/>
</dbReference>
<keyword evidence="3" id="KW-1185">Reference proteome</keyword>
<dbReference type="CDD" id="cd00761">
    <property type="entry name" value="Glyco_tranf_GTA_type"/>
    <property type="match status" value="1"/>
</dbReference>
<sequence>MMADQKLLSIVLTAHNCEAYLDKTLASLVDSLADLKEGYEIILISDASTDRTADVLQQFAEHRAHAHLFQVDFRNIGKVRNYGVQQCSGDYITMLDGDDWLLPGALRDIVPFLAASRPDVLLTKLNEVHDDSDLNVSWDGLRPQSWSGHQAIKKYLIHKDIQAHFIGQFVKRELLSAHPFPAFRCYEDAFLFPTILTLSQNTVFSRHSPYLYFKRGNSLSNQIDNQKIDLLIEAMEETERVFGKQYANLLMCHWINIFHRYGQSMENSESRRKIISKIKSINSISFLLDPAIRLSFKKKYLKVRNGK</sequence>
<dbReference type="InterPro" id="IPR050834">
    <property type="entry name" value="Glycosyltransf_2"/>
</dbReference>
<feature type="domain" description="Glycosyltransferase 2-like" evidence="1">
    <location>
        <begin position="9"/>
        <end position="133"/>
    </location>
</feature>
<name>A0ABX5NAC2_SERMA</name>
<accession>A0ABX5NAC2</accession>
<dbReference type="Gene3D" id="3.90.550.10">
    <property type="entry name" value="Spore Coat Polysaccharide Biosynthesis Protein SpsA, Chain A"/>
    <property type="match status" value="1"/>
</dbReference>
<reference evidence="2 3" key="1">
    <citation type="submission" date="2018-06" db="EMBL/GenBank/DDBJ databases">
        <title>Serratia marcescens genome sequencing and assembly.</title>
        <authorList>
            <person name="Martins R.C.R."/>
            <person name="Perdigao-Neto L.V."/>
            <person name="Costa S.F."/>
            <person name="Levin A.S.S."/>
        </authorList>
    </citation>
    <scope>NUCLEOTIDE SEQUENCE [LARGE SCALE GENOMIC DNA]</scope>
    <source>
        <strain evidence="2 3">1283</strain>
    </source>
</reference>
<dbReference type="InterPro" id="IPR029044">
    <property type="entry name" value="Nucleotide-diphossugar_trans"/>
</dbReference>
<dbReference type="InterPro" id="IPR001173">
    <property type="entry name" value="Glyco_trans_2-like"/>
</dbReference>
<evidence type="ECO:0000259" key="1">
    <source>
        <dbReference type="Pfam" id="PF00535"/>
    </source>
</evidence>
<dbReference type="Proteomes" id="UP000247823">
    <property type="component" value="Unassembled WGS sequence"/>
</dbReference>
<comment type="caution">
    <text evidence="2">The sequence shown here is derived from an EMBL/GenBank/DDBJ whole genome shotgun (WGS) entry which is preliminary data.</text>
</comment>
<protein>
    <submittedName>
        <fullName evidence="2">Glycosyltransferase family 2 protein</fullName>
    </submittedName>
</protein>
<organism evidence="2 3">
    <name type="scientific">Serratia marcescens</name>
    <dbReference type="NCBI Taxonomy" id="615"/>
    <lineage>
        <taxon>Bacteria</taxon>
        <taxon>Pseudomonadati</taxon>
        <taxon>Pseudomonadota</taxon>
        <taxon>Gammaproteobacteria</taxon>
        <taxon>Enterobacterales</taxon>
        <taxon>Yersiniaceae</taxon>
        <taxon>Serratia</taxon>
    </lineage>
</organism>
<gene>
    <name evidence="2" type="ORF">DMW51_17625</name>
</gene>
<proteinExistence type="predicted"/>
<evidence type="ECO:0000313" key="3">
    <source>
        <dbReference type="Proteomes" id="UP000247823"/>
    </source>
</evidence>
<dbReference type="PANTHER" id="PTHR43685">
    <property type="entry name" value="GLYCOSYLTRANSFERASE"/>
    <property type="match status" value="1"/>
</dbReference>
<evidence type="ECO:0000313" key="2">
    <source>
        <dbReference type="EMBL" id="PYA64394.1"/>
    </source>
</evidence>